<dbReference type="InterPro" id="IPR027417">
    <property type="entry name" value="P-loop_NTPase"/>
</dbReference>
<dbReference type="RefSeq" id="WP_207940160.1">
    <property type="nucleotide sequence ID" value="NZ_CP147251.1"/>
</dbReference>
<keyword evidence="5" id="KW-1185">Reference proteome</keyword>
<evidence type="ECO:0008006" key="6">
    <source>
        <dbReference type="Google" id="ProtNLM"/>
    </source>
</evidence>
<protein>
    <recommendedName>
        <fullName evidence="6">Terminase large subunit</fullName>
    </recommendedName>
</protein>
<dbReference type="Proteomes" id="UP000664701">
    <property type="component" value="Chromosome"/>
</dbReference>
<dbReference type="Pfam" id="PF20441">
    <property type="entry name" value="TerL_nuclease"/>
    <property type="match status" value="1"/>
</dbReference>
<evidence type="ECO:0000313" key="5">
    <source>
        <dbReference type="Proteomes" id="UP000664701"/>
    </source>
</evidence>
<dbReference type="Pfam" id="PF03354">
    <property type="entry name" value="TerL_ATPase"/>
    <property type="match status" value="1"/>
</dbReference>
<reference evidence="4 5" key="1">
    <citation type="submission" date="2021-03" db="EMBL/GenBank/DDBJ databases">
        <authorList>
            <person name="Gilmore M.S."/>
            <person name="Schwartzman J."/>
            <person name="Van Tyne D."/>
            <person name="Martin M."/>
            <person name="Earl A.M."/>
            <person name="Manson A.L."/>
            <person name="Straub T."/>
            <person name="Salamzade R."/>
            <person name="Saavedra J."/>
            <person name="Lebreton F."/>
            <person name="Prichula J."/>
            <person name="Schaufler K."/>
            <person name="Gaca A."/>
            <person name="Sgardioli B."/>
            <person name="Wagenaar J."/>
            <person name="Strong T."/>
        </authorList>
    </citation>
    <scope>NUCLEOTIDE SEQUENCE [LARGE SCALE GENOMIC DNA]</scope>
    <source>
        <strain evidence="4 5">DIV2402</strain>
    </source>
</reference>
<organism evidence="4 5">
    <name type="scientific">Candidatus Enterococcus lowellii</name>
    <dbReference type="NCBI Taxonomy" id="2230877"/>
    <lineage>
        <taxon>Bacteria</taxon>
        <taxon>Bacillati</taxon>
        <taxon>Bacillota</taxon>
        <taxon>Bacilli</taxon>
        <taxon>Lactobacillales</taxon>
        <taxon>Enterococcaceae</taxon>
        <taxon>Enterococcus</taxon>
    </lineage>
</organism>
<evidence type="ECO:0000256" key="1">
    <source>
        <dbReference type="SAM" id="Phobius"/>
    </source>
</evidence>
<sequence>MIDYAQKYINAVESGDIIVGKKIQQAIDRHLNDIEKSKNKDYPYIYDINKTQIPIKFIGALPDPKSGKPNQLALFQMFILSLIFGWVHKKTGYRRFKKIYVSLARKQGKSLILAGIALYILIFGTSPANARQIYSTANKKDQARIVFNMVKKQLKALRSESKFIRKRTKILQTEIKTEDDSFMQPLSNDADTLDGLDVSLGIFDEYALSKNTDMMDVIETSMSQQEEPLIAIISTVSSKLNYPMHTIEYPYISKLLSEEIEDDNYLALCWEQDSINEVKNESLWMKSNPLLEVDSVAERMRDDIRKLYKEGKVKGNVSNVLTKHFNLWVQASKESYFSKSEWEKTKTNKPINIKGRKAYFGVDVSRSGDLTSISWVIPIEESKKFYVDSYSFIATKGGIEKKEKDEKTPYRQYERDSYCQISTLPSGLIDYDAMCDWLIDFVNDNELQVESVAYDRAYANVVVQRLDGVFDLIDVRQVPNILSAPTKDFKYQAENGNVISANNPLLDRAIYNAITIEKNDLLVIDKQSNRNKIDPIDALLNAWFESQYHDWDKLSIDVMIANGEYGFGF</sequence>
<feature type="transmembrane region" description="Helical" evidence="1">
    <location>
        <begin position="72"/>
        <end position="89"/>
    </location>
</feature>
<feature type="transmembrane region" description="Helical" evidence="1">
    <location>
        <begin position="110"/>
        <end position="130"/>
    </location>
</feature>
<evidence type="ECO:0000259" key="3">
    <source>
        <dbReference type="Pfam" id="PF20441"/>
    </source>
</evidence>
<keyword evidence="1" id="KW-0472">Membrane</keyword>
<name>A0ABZ2SRU6_9ENTE</name>
<feature type="domain" description="Terminase large subunit-like ATPase" evidence="2">
    <location>
        <begin position="75"/>
        <end position="244"/>
    </location>
</feature>
<keyword evidence="1" id="KW-0812">Transmembrane</keyword>
<dbReference type="PANTHER" id="PTHR41287">
    <property type="match status" value="1"/>
</dbReference>
<dbReference type="InterPro" id="IPR046462">
    <property type="entry name" value="TerL_nuclease"/>
</dbReference>
<feature type="domain" description="Terminase large subunit-like endonuclease" evidence="3">
    <location>
        <begin position="259"/>
        <end position="547"/>
    </location>
</feature>
<dbReference type="Gene3D" id="3.40.50.300">
    <property type="entry name" value="P-loop containing nucleotide triphosphate hydrolases"/>
    <property type="match status" value="1"/>
</dbReference>
<keyword evidence="1" id="KW-1133">Transmembrane helix</keyword>
<dbReference type="InterPro" id="IPR005021">
    <property type="entry name" value="Terminase_largesu-like"/>
</dbReference>
<proteinExistence type="predicted"/>
<dbReference type="PANTHER" id="PTHR41287:SF1">
    <property type="entry name" value="PROTEIN YMFN"/>
    <property type="match status" value="1"/>
</dbReference>
<gene>
    <name evidence="4" type="ORF">DOK78_002373</name>
</gene>
<evidence type="ECO:0000313" key="4">
    <source>
        <dbReference type="EMBL" id="WYJ77735.1"/>
    </source>
</evidence>
<evidence type="ECO:0000259" key="2">
    <source>
        <dbReference type="Pfam" id="PF03354"/>
    </source>
</evidence>
<dbReference type="EMBL" id="CP147251">
    <property type="protein sequence ID" value="WYJ77735.1"/>
    <property type="molecule type" value="Genomic_DNA"/>
</dbReference>
<dbReference type="InterPro" id="IPR046461">
    <property type="entry name" value="TerL_ATPase"/>
</dbReference>
<accession>A0ABZ2SRU6</accession>
<reference evidence="4 5" key="2">
    <citation type="submission" date="2024-03" db="EMBL/GenBank/DDBJ databases">
        <title>The Genome Sequence of Enterococcus sp. DIV2402.</title>
        <authorList>
            <consortium name="The Broad Institute Genomics Platform"/>
            <consortium name="The Broad Institute Microbial Omics Core"/>
            <consortium name="The Broad Institute Genomic Center for Infectious Diseases"/>
            <person name="Earl A."/>
            <person name="Manson A."/>
            <person name="Gilmore M."/>
            <person name="Schwartman J."/>
            <person name="Shea T."/>
            <person name="Abouelleil A."/>
            <person name="Cao P."/>
            <person name="Chapman S."/>
            <person name="Cusick C."/>
            <person name="Young S."/>
            <person name="Neafsey D."/>
            <person name="Nusbaum C."/>
            <person name="Birren B."/>
        </authorList>
    </citation>
    <scope>NUCLEOTIDE SEQUENCE [LARGE SCALE GENOMIC DNA]</scope>
    <source>
        <strain evidence="4 5">DIV2402</strain>
    </source>
</reference>